<keyword evidence="1" id="KW-0812">Transmembrane</keyword>
<dbReference type="InterPro" id="IPR027417">
    <property type="entry name" value="P-loop_NTPase"/>
</dbReference>
<accession>A0ABR7HRX6</accession>
<proteinExistence type="predicted"/>
<protein>
    <submittedName>
        <fullName evidence="2">Uncharacterized protein</fullName>
    </submittedName>
</protein>
<dbReference type="EMBL" id="JACOPR010000003">
    <property type="protein sequence ID" value="MBC5730274.1"/>
    <property type="molecule type" value="Genomic_DNA"/>
</dbReference>
<organism evidence="2 3">
    <name type="scientific">Pseudoflavonifractor hominis</name>
    <dbReference type="NCBI Taxonomy" id="2763059"/>
    <lineage>
        <taxon>Bacteria</taxon>
        <taxon>Bacillati</taxon>
        <taxon>Bacillota</taxon>
        <taxon>Clostridia</taxon>
        <taxon>Eubacteriales</taxon>
        <taxon>Oscillospiraceae</taxon>
        <taxon>Pseudoflavonifractor</taxon>
    </lineage>
</organism>
<keyword evidence="3" id="KW-1185">Reference proteome</keyword>
<dbReference type="Proteomes" id="UP000660021">
    <property type="component" value="Unassembled WGS sequence"/>
</dbReference>
<gene>
    <name evidence="2" type="ORF">H8S34_05415</name>
</gene>
<evidence type="ECO:0000256" key="1">
    <source>
        <dbReference type="SAM" id="Phobius"/>
    </source>
</evidence>
<dbReference type="Gene3D" id="3.40.50.300">
    <property type="entry name" value="P-loop containing nucleotide triphosphate hydrolases"/>
    <property type="match status" value="1"/>
</dbReference>
<evidence type="ECO:0000313" key="3">
    <source>
        <dbReference type="Proteomes" id="UP000660021"/>
    </source>
</evidence>
<keyword evidence="1" id="KW-0472">Membrane</keyword>
<name>A0ABR7HRX6_9FIRM</name>
<keyword evidence="1" id="KW-1133">Transmembrane helix</keyword>
<comment type="caution">
    <text evidence="2">The sequence shown here is derived from an EMBL/GenBank/DDBJ whole genome shotgun (WGS) entry which is preliminary data.</text>
</comment>
<feature type="transmembrane region" description="Helical" evidence="1">
    <location>
        <begin position="24"/>
        <end position="49"/>
    </location>
</feature>
<dbReference type="SUPFAM" id="SSF52540">
    <property type="entry name" value="P-loop containing nucleoside triphosphate hydrolases"/>
    <property type="match status" value="1"/>
</dbReference>
<evidence type="ECO:0000313" key="2">
    <source>
        <dbReference type="EMBL" id="MBC5730274.1"/>
    </source>
</evidence>
<sequence length="136" mass="14772">MYGILLFLSPLSAGIDLGVWKKSIWILLFDFVMLYVAATLCGFLTALIATLTLMNFFGPSVALPALGAALQNTFAAGNRVLDLLEEQPVAEDVHGYTPVAEPGDSLSGGERQRLGLVRAFYTRHRCWMSPPAILTV</sequence>
<reference evidence="2 3" key="1">
    <citation type="submission" date="2020-08" db="EMBL/GenBank/DDBJ databases">
        <title>Genome public.</title>
        <authorList>
            <person name="Liu C."/>
            <person name="Sun Q."/>
        </authorList>
    </citation>
    <scope>NUCLEOTIDE SEQUENCE [LARGE SCALE GENOMIC DNA]</scope>
    <source>
        <strain evidence="2 3">New-38</strain>
    </source>
</reference>